<dbReference type="GO" id="GO:0006357">
    <property type="term" value="P:regulation of transcription by RNA polymerase II"/>
    <property type="evidence" value="ECO:0007669"/>
    <property type="project" value="TreeGrafter"/>
</dbReference>
<keyword evidence="7" id="KW-1185">Reference proteome</keyword>
<dbReference type="Pfam" id="PF01342">
    <property type="entry name" value="SAND"/>
    <property type="match status" value="1"/>
</dbReference>
<dbReference type="Proteomes" id="UP001314229">
    <property type="component" value="Unassembled WGS sequence"/>
</dbReference>
<evidence type="ECO:0000256" key="1">
    <source>
        <dbReference type="ARBA" id="ARBA00023015"/>
    </source>
</evidence>
<dbReference type="PANTHER" id="PTHR10417">
    <property type="entry name" value="GLUCOCORTICOID MODULATORY ELEMENT-BINDING PROTEIN"/>
    <property type="match status" value="1"/>
</dbReference>
<dbReference type="InterPro" id="IPR000770">
    <property type="entry name" value="SAND_dom"/>
</dbReference>
<keyword evidence="2" id="KW-0804">Transcription</keyword>
<evidence type="ECO:0000256" key="2">
    <source>
        <dbReference type="ARBA" id="ARBA00023163"/>
    </source>
</evidence>
<comment type="caution">
    <text evidence="6">The sequence shown here is derived from an EMBL/GenBank/DDBJ whole genome shotgun (WGS) entry which is preliminary data.</text>
</comment>
<protein>
    <submittedName>
        <fullName evidence="6">Uncharacterized protein LOC122966167</fullName>
    </submittedName>
</protein>
<dbReference type="Gene3D" id="3.10.390.10">
    <property type="entry name" value="SAND domain-like"/>
    <property type="match status" value="1"/>
</dbReference>
<feature type="domain" description="SAND" evidence="5">
    <location>
        <begin position="62"/>
        <end position="141"/>
    </location>
</feature>
<dbReference type="GO" id="GO:0046872">
    <property type="term" value="F:metal ion binding"/>
    <property type="evidence" value="ECO:0007669"/>
    <property type="project" value="UniProtKB-KW"/>
</dbReference>
<dbReference type="GO" id="GO:0005634">
    <property type="term" value="C:nucleus"/>
    <property type="evidence" value="ECO:0007669"/>
    <property type="project" value="TreeGrafter"/>
</dbReference>
<dbReference type="AlphaFoldDB" id="A0AAV1NUZ2"/>
<gene>
    <name evidence="6" type="ORF">FSCOSCO3_A008632</name>
</gene>
<feature type="compositionally biased region" description="Acidic residues" evidence="4">
    <location>
        <begin position="180"/>
        <end position="235"/>
    </location>
</feature>
<dbReference type="SUPFAM" id="SSF63763">
    <property type="entry name" value="SAND domain-like"/>
    <property type="match status" value="1"/>
</dbReference>
<dbReference type="SMART" id="SM00258">
    <property type="entry name" value="SAND"/>
    <property type="match status" value="1"/>
</dbReference>
<keyword evidence="1" id="KW-0805">Transcription regulation</keyword>
<dbReference type="InterPro" id="IPR010919">
    <property type="entry name" value="SAND-like_dom_sf"/>
</dbReference>
<reference evidence="6 7" key="1">
    <citation type="submission" date="2024-01" db="EMBL/GenBank/DDBJ databases">
        <authorList>
            <person name="Alioto T."/>
            <person name="Alioto T."/>
            <person name="Gomez Garrido J."/>
        </authorList>
    </citation>
    <scope>NUCLEOTIDE SEQUENCE [LARGE SCALE GENOMIC DNA]</scope>
</reference>
<name>A0AAV1NUZ2_SCOSC</name>
<feature type="compositionally biased region" description="Acidic residues" evidence="4">
    <location>
        <begin position="36"/>
        <end position="50"/>
    </location>
</feature>
<dbReference type="PANTHER" id="PTHR10417:SF9">
    <property type="entry name" value="SP140 NUCLEAR BODY PROTEIN"/>
    <property type="match status" value="1"/>
</dbReference>
<dbReference type="GO" id="GO:0000978">
    <property type="term" value="F:RNA polymerase II cis-regulatory region sequence-specific DNA binding"/>
    <property type="evidence" value="ECO:0007669"/>
    <property type="project" value="TreeGrafter"/>
</dbReference>
<evidence type="ECO:0000259" key="5">
    <source>
        <dbReference type="PROSITE" id="PS50864"/>
    </source>
</evidence>
<evidence type="ECO:0000256" key="4">
    <source>
        <dbReference type="SAM" id="MobiDB-lite"/>
    </source>
</evidence>
<sequence>MERKRTRLRLFSEEEEEDRDRISSQRIRKRIRRIEDDEEEEEGEGEEVQEEKEQPGPSTQNTYNKRTHKKRLLPVICGNKKGILDVERLERGEACIESEGHWFAPPAFESFGGKGSNKKWKISIFYKNKPLQFWFEKGFLTTKGYKRRGNGTAKHKNILSSDSESECPSEESQISLQSAEETEKDEDLDPGSEESAPESKDEEEEERISEEYGGEDLEEEDKMEKGEIEDEDISTDDSNKSDYSVFEVFLVKRVSENAGHTDVATSGHNAAQLQEMEQGKRCHQTNRVSDVLEGPASGSSADCNLNTMDIDQLKKEKIKMQLKVLKLKEEYYTLQINKCKQ</sequence>
<feature type="region of interest" description="Disordered" evidence="4">
    <location>
        <begin position="1"/>
        <end position="68"/>
    </location>
</feature>
<keyword evidence="3" id="KW-0539">Nucleus</keyword>
<evidence type="ECO:0000313" key="7">
    <source>
        <dbReference type="Proteomes" id="UP001314229"/>
    </source>
</evidence>
<dbReference type="PROSITE" id="PS50864">
    <property type="entry name" value="SAND"/>
    <property type="match status" value="1"/>
</dbReference>
<proteinExistence type="predicted"/>
<accession>A0AAV1NUZ2</accession>
<evidence type="ECO:0000313" key="6">
    <source>
        <dbReference type="EMBL" id="CAK6963369.1"/>
    </source>
</evidence>
<feature type="region of interest" description="Disordered" evidence="4">
    <location>
        <begin position="145"/>
        <end position="239"/>
    </location>
</feature>
<organism evidence="6 7">
    <name type="scientific">Scomber scombrus</name>
    <name type="common">Atlantic mackerel</name>
    <name type="synonym">Scomber vernalis</name>
    <dbReference type="NCBI Taxonomy" id="13677"/>
    <lineage>
        <taxon>Eukaryota</taxon>
        <taxon>Metazoa</taxon>
        <taxon>Chordata</taxon>
        <taxon>Craniata</taxon>
        <taxon>Vertebrata</taxon>
        <taxon>Euteleostomi</taxon>
        <taxon>Actinopterygii</taxon>
        <taxon>Neopterygii</taxon>
        <taxon>Teleostei</taxon>
        <taxon>Neoteleostei</taxon>
        <taxon>Acanthomorphata</taxon>
        <taxon>Pelagiaria</taxon>
        <taxon>Scombriformes</taxon>
        <taxon>Scombridae</taxon>
        <taxon>Scomber</taxon>
    </lineage>
</organism>
<evidence type="ECO:0000256" key="3">
    <source>
        <dbReference type="ARBA" id="ARBA00023242"/>
    </source>
</evidence>
<feature type="compositionally biased region" description="Basic residues" evidence="4">
    <location>
        <begin position="145"/>
        <end position="157"/>
    </location>
</feature>
<dbReference type="EMBL" id="CAWUFR010000064">
    <property type="protein sequence ID" value="CAK6963369.1"/>
    <property type="molecule type" value="Genomic_DNA"/>
</dbReference>